<dbReference type="SMART" id="SM00220">
    <property type="entry name" value="S_TKc"/>
    <property type="match status" value="1"/>
</dbReference>
<proteinExistence type="predicted"/>
<evidence type="ECO:0000313" key="8">
    <source>
        <dbReference type="EMBL" id="GMI23922.1"/>
    </source>
</evidence>
<dbReference type="Proteomes" id="UP001165060">
    <property type="component" value="Unassembled WGS sequence"/>
</dbReference>
<accession>A0ABQ6MD51</accession>
<evidence type="ECO:0000256" key="4">
    <source>
        <dbReference type="ARBA" id="ARBA00022777"/>
    </source>
</evidence>
<protein>
    <recommendedName>
        <fullName evidence="7">Protein kinase domain-containing protein</fullName>
    </recommendedName>
</protein>
<dbReference type="EMBL" id="BRYB01001360">
    <property type="protein sequence ID" value="GMI23922.1"/>
    <property type="molecule type" value="Genomic_DNA"/>
</dbReference>
<keyword evidence="1" id="KW-0723">Serine/threonine-protein kinase</keyword>
<dbReference type="Gene3D" id="1.10.510.10">
    <property type="entry name" value="Transferase(Phosphotransferase) domain 1"/>
    <property type="match status" value="1"/>
</dbReference>
<evidence type="ECO:0000259" key="7">
    <source>
        <dbReference type="PROSITE" id="PS50011"/>
    </source>
</evidence>
<comment type="caution">
    <text evidence="8">The sequence shown here is derived from an EMBL/GenBank/DDBJ whole genome shotgun (WGS) entry which is preliminary data.</text>
</comment>
<gene>
    <name evidence="8" type="ORF">TeGR_g7634</name>
</gene>
<dbReference type="PANTHER" id="PTHR24346">
    <property type="entry name" value="MAP/MICROTUBULE AFFINITY-REGULATING KINASE"/>
    <property type="match status" value="1"/>
</dbReference>
<feature type="region of interest" description="Disordered" evidence="6">
    <location>
        <begin position="240"/>
        <end position="261"/>
    </location>
</feature>
<keyword evidence="9" id="KW-1185">Reference proteome</keyword>
<feature type="domain" description="Protein kinase" evidence="7">
    <location>
        <begin position="1"/>
        <end position="234"/>
    </location>
</feature>
<name>A0ABQ6MD51_9STRA</name>
<dbReference type="Pfam" id="PF00069">
    <property type="entry name" value="Pkinase"/>
    <property type="match status" value="1"/>
</dbReference>
<evidence type="ECO:0000313" key="9">
    <source>
        <dbReference type="Proteomes" id="UP001165060"/>
    </source>
</evidence>
<dbReference type="InterPro" id="IPR000719">
    <property type="entry name" value="Prot_kinase_dom"/>
</dbReference>
<sequence>MRRIDNEIDVLRELAGTHPGIVTLEETLHGEKNLYIVTEKLDLDLFDFYDDHPNGVTEGLGRIIITGIMEGVDFIHQKKIAHRDLKPENILLRRVQTDSYEEYDVVLCDFGLCSRVPEGGEMLTDFCGSPGFFAPEMFVSGEYDGLQADVWSIGCILLELLVGHDTFGECWMTAYDSEYMKSKKGFRTEIQAAVSELKELRLPKDLSDFLQALLDDVDGKRRPPVSELLTHDWVTAVGEEGGRRLSSNNSPHLKKKGVGGT</sequence>
<keyword evidence="5" id="KW-0067">ATP-binding</keyword>
<dbReference type="PROSITE" id="PS00108">
    <property type="entry name" value="PROTEIN_KINASE_ST"/>
    <property type="match status" value="1"/>
</dbReference>
<reference evidence="8 9" key="1">
    <citation type="journal article" date="2023" name="Commun. Biol.">
        <title>Genome analysis of Parmales, the sister group of diatoms, reveals the evolutionary specialization of diatoms from phago-mixotrophs to photoautotrophs.</title>
        <authorList>
            <person name="Ban H."/>
            <person name="Sato S."/>
            <person name="Yoshikawa S."/>
            <person name="Yamada K."/>
            <person name="Nakamura Y."/>
            <person name="Ichinomiya M."/>
            <person name="Sato N."/>
            <person name="Blanc-Mathieu R."/>
            <person name="Endo H."/>
            <person name="Kuwata A."/>
            <person name="Ogata H."/>
        </authorList>
    </citation>
    <scope>NUCLEOTIDE SEQUENCE [LARGE SCALE GENOMIC DNA]</scope>
</reference>
<dbReference type="SUPFAM" id="SSF56112">
    <property type="entry name" value="Protein kinase-like (PK-like)"/>
    <property type="match status" value="1"/>
</dbReference>
<evidence type="ECO:0000256" key="5">
    <source>
        <dbReference type="ARBA" id="ARBA00022840"/>
    </source>
</evidence>
<dbReference type="PROSITE" id="PS50011">
    <property type="entry name" value="PROTEIN_KINASE_DOM"/>
    <property type="match status" value="1"/>
</dbReference>
<keyword evidence="2" id="KW-0808">Transferase</keyword>
<feature type="compositionally biased region" description="Basic residues" evidence="6">
    <location>
        <begin position="252"/>
        <end position="261"/>
    </location>
</feature>
<dbReference type="PANTHER" id="PTHR24346:SF82">
    <property type="entry name" value="KP78A-RELATED"/>
    <property type="match status" value="1"/>
</dbReference>
<organism evidence="8 9">
    <name type="scientific">Tetraparma gracilis</name>
    <dbReference type="NCBI Taxonomy" id="2962635"/>
    <lineage>
        <taxon>Eukaryota</taxon>
        <taxon>Sar</taxon>
        <taxon>Stramenopiles</taxon>
        <taxon>Ochrophyta</taxon>
        <taxon>Bolidophyceae</taxon>
        <taxon>Parmales</taxon>
        <taxon>Triparmaceae</taxon>
        <taxon>Tetraparma</taxon>
    </lineage>
</organism>
<dbReference type="InterPro" id="IPR008271">
    <property type="entry name" value="Ser/Thr_kinase_AS"/>
</dbReference>
<evidence type="ECO:0000256" key="3">
    <source>
        <dbReference type="ARBA" id="ARBA00022741"/>
    </source>
</evidence>
<dbReference type="InterPro" id="IPR011009">
    <property type="entry name" value="Kinase-like_dom_sf"/>
</dbReference>
<keyword evidence="3" id="KW-0547">Nucleotide-binding</keyword>
<evidence type="ECO:0000256" key="2">
    <source>
        <dbReference type="ARBA" id="ARBA00022679"/>
    </source>
</evidence>
<evidence type="ECO:0000256" key="6">
    <source>
        <dbReference type="SAM" id="MobiDB-lite"/>
    </source>
</evidence>
<evidence type="ECO:0000256" key="1">
    <source>
        <dbReference type="ARBA" id="ARBA00022527"/>
    </source>
</evidence>
<keyword evidence="4" id="KW-0418">Kinase</keyword>